<keyword evidence="1" id="KW-0969">Cilium</keyword>
<keyword evidence="1" id="KW-0966">Cell projection</keyword>
<keyword evidence="1" id="KW-0808">Transferase</keyword>
<keyword evidence="1" id="KW-0489">Methyltransferase</keyword>
<keyword evidence="1" id="KW-0282">Flagellum</keyword>
<dbReference type="GO" id="GO:0008168">
    <property type="term" value="F:methyltransferase activity"/>
    <property type="evidence" value="ECO:0007669"/>
    <property type="project" value="UniProtKB-KW"/>
</dbReference>
<comment type="caution">
    <text evidence="1">The sequence shown here is derived from an EMBL/GenBank/DDBJ whole genome shotgun (WGS) entry which is preliminary data.</text>
</comment>
<evidence type="ECO:0000313" key="2">
    <source>
        <dbReference type="Proteomes" id="UP001169242"/>
    </source>
</evidence>
<dbReference type="RefSeq" id="WP_271012225.1">
    <property type="nucleotide sequence ID" value="NZ_JAQIFT010000043.1"/>
</dbReference>
<dbReference type="NCBIfam" id="NF038110">
    <property type="entry name" value="Lys_methyl_FliB"/>
    <property type="match status" value="1"/>
</dbReference>
<evidence type="ECO:0000313" key="1">
    <source>
        <dbReference type="EMBL" id="MDA3731914.1"/>
    </source>
</evidence>
<dbReference type="EMBL" id="JAQIFT010000043">
    <property type="protein sequence ID" value="MDA3731914.1"/>
    <property type="molecule type" value="Genomic_DNA"/>
</dbReference>
<accession>A0AA42J0W3</accession>
<keyword evidence="2" id="KW-1185">Reference proteome</keyword>
<dbReference type="GO" id="GO:0032259">
    <property type="term" value="P:methylation"/>
    <property type="evidence" value="ECO:0007669"/>
    <property type="project" value="UniProtKB-KW"/>
</dbReference>
<organism evidence="1 2">
    <name type="scientific">Holtiella tumoricola</name>
    <dbReference type="NCBI Taxonomy" id="3018743"/>
    <lineage>
        <taxon>Bacteria</taxon>
        <taxon>Bacillati</taxon>
        <taxon>Bacillota</taxon>
        <taxon>Clostridia</taxon>
        <taxon>Lachnospirales</taxon>
        <taxon>Cellulosilyticaceae</taxon>
        <taxon>Holtiella</taxon>
    </lineage>
</organism>
<dbReference type="EC" id="2.1.1.-" evidence="1"/>
<proteinExistence type="predicted"/>
<name>A0AA42J0W3_9FIRM</name>
<sequence>MKIRVPSYFKDFKCIASACEDTCCAGWGIVIDEETYNTYQNIESGFGEKVRSKIVEEDGENVFVLNGENCPFLNENNLCEIYKELGEKSLCYTCRQYPRYMEEFFDLREMGISLSCPEAARIILGNNKATEFELSEDDEVGDADDCIDEKALEDFFLCRNIIINILEMPHIALGAKAAIVLKFVEEIQETIDFDEMDDIKAIREKYSKSSFIEEMINDLYKYKGNEVIKYNHVYEYFKTYRDLEHINANDPLGLNNGFEKFWQSEENRAFYIDKHKAFDHYYKDSMYKFKNILVYFIFRYFMKSIFDYDVSAKIKIAIMSMIMIKELAVVRFIENGQFTEVDMVDISHMYSKDVEHLEQNIEALQEIFETEEVYEVDKIIMTLMNTF</sequence>
<dbReference type="AlphaFoldDB" id="A0AA42J0W3"/>
<dbReference type="Proteomes" id="UP001169242">
    <property type="component" value="Unassembled WGS sequence"/>
</dbReference>
<reference evidence="1" key="1">
    <citation type="journal article" date="2023" name="Int. J. Syst. Evol. Microbiol.">
        <title>&lt;i&gt;Holtiella tumoricola&lt;/i&gt; gen. nov. sp. nov., isolated from a human clinical sample.</title>
        <authorList>
            <person name="Allen-Vercoe E."/>
            <person name="Daigneault M.C."/>
            <person name="Vancuren S.J."/>
            <person name="Cochrane K."/>
            <person name="O'Neal L.L."/>
            <person name="Sankaranarayanan K."/>
            <person name="Lawson P.A."/>
        </authorList>
    </citation>
    <scope>NUCLEOTIDE SEQUENCE</scope>
    <source>
        <strain evidence="1">CC70A</strain>
    </source>
</reference>
<protein>
    <submittedName>
        <fullName evidence="1">Flagellin lysine-N-methylase</fullName>
        <ecNumber evidence="1">2.1.1.-</ecNumber>
    </submittedName>
</protein>
<gene>
    <name evidence="1" type="primary">fliB</name>
    <name evidence="1" type="ORF">PBV87_10530</name>
</gene>